<keyword evidence="2" id="KW-0813">Transport</keyword>
<dbReference type="Proteomes" id="UP000077755">
    <property type="component" value="Chromosome 6"/>
</dbReference>
<dbReference type="GO" id="GO:0016020">
    <property type="term" value="C:membrane"/>
    <property type="evidence" value="ECO:0007669"/>
    <property type="project" value="InterPro"/>
</dbReference>
<proteinExistence type="predicted"/>
<feature type="chain" id="PRO_5041927168" description="EF-hand domain-containing protein" evidence="10">
    <location>
        <begin position="27"/>
        <end position="703"/>
    </location>
</feature>
<keyword evidence="4 9" id="KW-0812">Transmembrane</keyword>
<feature type="transmembrane region" description="Helical" evidence="9">
    <location>
        <begin position="110"/>
        <end position="135"/>
    </location>
</feature>
<evidence type="ECO:0000256" key="5">
    <source>
        <dbReference type="ARBA" id="ARBA00022837"/>
    </source>
</evidence>
<feature type="transmembrane region" description="Helical" evidence="9">
    <location>
        <begin position="222"/>
        <end position="242"/>
    </location>
</feature>
<evidence type="ECO:0000256" key="9">
    <source>
        <dbReference type="SAM" id="Phobius"/>
    </source>
</evidence>
<dbReference type="GO" id="GO:0005509">
    <property type="term" value="F:calcium ion binding"/>
    <property type="evidence" value="ECO:0007669"/>
    <property type="project" value="InterPro"/>
</dbReference>
<dbReference type="SUPFAM" id="SSF47473">
    <property type="entry name" value="EF-hand"/>
    <property type="match status" value="1"/>
</dbReference>
<keyword evidence="10" id="KW-0732">Signal</keyword>
<feature type="domain" description="EF-hand" evidence="11">
    <location>
        <begin position="487"/>
        <end position="522"/>
    </location>
</feature>
<dbReference type="GO" id="GO:0012505">
    <property type="term" value="C:endomembrane system"/>
    <property type="evidence" value="ECO:0007669"/>
    <property type="project" value="UniProtKB-SubCell"/>
</dbReference>
<dbReference type="SMART" id="SM00054">
    <property type="entry name" value="EFh"/>
    <property type="match status" value="4"/>
</dbReference>
<feature type="transmembrane region" description="Helical" evidence="9">
    <location>
        <begin position="555"/>
        <end position="574"/>
    </location>
</feature>
<evidence type="ECO:0000256" key="1">
    <source>
        <dbReference type="ARBA" id="ARBA00004127"/>
    </source>
</evidence>
<evidence type="ECO:0000313" key="13">
    <source>
        <dbReference type="Proteomes" id="UP000077755"/>
    </source>
</evidence>
<dbReference type="PANTHER" id="PTHR31503">
    <property type="entry name" value="VACUOLAR CALCIUM ION TRANSPORTER"/>
    <property type="match status" value="1"/>
</dbReference>
<protein>
    <recommendedName>
        <fullName evidence="11">EF-hand domain-containing protein</fullName>
    </recommendedName>
</protein>
<feature type="transmembrane region" description="Helical" evidence="9">
    <location>
        <begin position="155"/>
        <end position="175"/>
    </location>
</feature>
<keyword evidence="13" id="KW-1185">Reference proteome</keyword>
<feature type="transmembrane region" description="Helical" evidence="9">
    <location>
        <begin position="627"/>
        <end position="649"/>
    </location>
</feature>
<evidence type="ECO:0000259" key="11">
    <source>
        <dbReference type="PROSITE" id="PS50222"/>
    </source>
</evidence>
<dbReference type="PROSITE" id="PS00018">
    <property type="entry name" value="EF_HAND_1"/>
    <property type="match status" value="4"/>
</dbReference>
<dbReference type="GO" id="GO:0006874">
    <property type="term" value="P:intracellular calcium ion homeostasis"/>
    <property type="evidence" value="ECO:0007669"/>
    <property type="project" value="TreeGrafter"/>
</dbReference>
<dbReference type="InterPro" id="IPR018247">
    <property type="entry name" value="EF_Hand_1_Ca_BS"/>
</dbReference>
<comment type="subcellular location">
    <subcellularLocation>
        <location evidence="1">Endomembrane system</location>
        <topology evidence="1">Multi-pass membrane protein</topology>
    </subcellularLocation>
</comment>
<feature type="transmembrane region" description="Helical" evidence="9">
    <location>
        <begin position="248"/>
        <end position="267"/>
    </location>
</feature>
<dbReference type="InterPro" id="IPR011992">
    <property type="entry name" value="EF-hand-dom_pair"/>
</dbReference>
<evidence type="ECO:0000256" key="4">
    <source>
        <dbReference type="ARBA" id="ARBA00022692"/>
    </source>
</evidence>
<dbReference type="Pfam" id="PF13499">
    <property type="entry name" value="EF-hand_7"/>
    <property type="match status" value="2"/>
</dbReference>
<keyword evidence="7" id="KW-0406">Ion transport</keyword>
<sequence>MGLLTAKTACFVFILVSSIAVIQVAGRTLRDGSSELFSDGVAHQANDTISSHLVFRGMVGESTENCEHMYGFLPCADSLLGHLFLILVYEYLLFNGDSYVASGGERIFKILGPGVFGASAFQIICALPESLILLASGLLSDNEKAQDYASTGLGLLAGTTIFLLTVVWGTCIIVGSTQSTSGLNSDPSNSSSSSQSKIKTLISKTNEFCVTTDEETSYTARIMVLSVIPFLVILIPEIFQISYAREHIIIFIALIVSAIFLLSYFFYQMFEPWIQDRQLEYVKHERLVVDILKHVQQHTVGKLINEDGAPNESAIRSLFSEVDQDRNNFISFDELKELLHEIQFKNTNWDKDKKIAEVMKEFDLNGDQNVTIDEFVKVFSKWLDDTKSTMDKRYHSVNSMKDLYQILHPWIQNRKKEHEMKKALVSEIVGHVQSSALGSLYTENGKPDIYAIKRLFENMDLDKDNSLSQEELKKLIVQVNFGKIPWDADEIVGKMMEQLDVNGDQFINEDEFISGFLKWLRCLDNGSPMPSPSNYEPALVKKKAAKTSIWEWTKAITLLVVGIVMLALLAEPLIESVHSLSTSANIPPFFVAFVLVPLATNARVAISAIKSASRKKARTTSLTLSEIYGGVFMNNVLGFSVLLAIVYFYNLSWHFSAQLFIVLIVSAVTGFTASFNNSFPVWKSFVAYLLYPLSMLLVYALHN</sequence>
<feature type="signal peptide" evidence="10">
    <location>
        <begin position="1"/>
        <end position="26"/>
    </location>
</feature>
<evidence type="ECO:0000256" key="10">
    <source>
        <dbReference type="SAM" id="SignalP"/>
    </source>
</evidence>
<accession>A0AAF0XD79</accession>
<evidence type="ECO:0000256" key="7">
    <source>
        <dbReference type="ARBA" id="ARBA00023065"/>
    </source>
</evidence>
<evidence type="ECO:0000256" key="2">
    <source>
        <dbReference type="ARBA" id="ARBA00022448"/>
    </source>
</evidence>
<feature type="domain" description="EF-hand" evidence="11">
    <location>
        <begin position="452"/>
        <end position="482"/>
    </location>
</feature>
<dbReference type="EMBL" id="CP093348">
    <property type="protein sequence ID" value="WOH05898.1"/>
    <property type="molecule type" value="Genomic_DNA"/>
</dbReference>
<keyword evidence="8 9" id="KW-0472">Membrane</keyword>
<dbReference type="Pfam" id="PF01699">
    <property type="entry name" value="Na_Ca_ex"/>
    <property type="match status" value="1"/>
</dbReference>
<feature type="domain" description="EF-hand" evidence="11">
    <location>
        <begin position="310"/>
        <end position="345"/>
    </location>
</feature>
<keyword evidence="5" id="KW-0106">Calcium</keyword>
<gene>
    <name evidence="12" type="ORF">DCAR_0625321</name>
</gene>
<evidence type="ECO:0000256" key="8">
    <source>
        <dbReference type="ARBA" id="ARBA00023136"/>
    </source>
</evidence>
<name>A0AAF0XD79_DAUCS</name>
<reference evidence="12" key="2">
    <citation type="submission" date="2022-03" db="EMBL/GenBank/DDBJ databases">
        <title>Draft title - Genomic analysis of global carrot germplasm unveils the trajectory of domestication and the origin of high carotenoid orange carrot.</title>
        <authorList>
            <person name="Iorizzo M."/>
            <person name="Ellison S."/>
            <person name="Senalik D."/>
            <person name="Macko-Podgorni A."/>
            <person name="Grzebelus D."/>
            <person name="Bostan H."/>
            <person name="Rolling W."/>
            <person name="Curaba J."/>
            <person name="Simon P."/>
        </authorList>
    </citation>
    <scope>NUCLEOTIDE SEQUENCE</scope>
    <source>
        <tissue evidence="12">Leaf</tissue>
    </source>
</reference>
<dbReference type="Gene3D" id="1.10.238.10">
    <property type="entry name" value="EF-hand"/>
    <property type="match status" value="2"/>
</dbReference>
<dbReference type="GO" id="GO:0015369">
    <property type="term" value="F:calcium:proton antiporter activity"/>
    <property type="evidence" value="ECO:0007669"/>
    <property type="project" value="TreeGrafter"/>
</dbReference>
<keyword evidence="6 9" id="KW-1133">Transmembrane helix</keyword>
<reference evidence="12" key="1">
    <citation type="journal article" date="2016" name="Nat. Genet.">
        <title>A high-quality carrot genome assembly provides new insights into carotenoid accumulation and asterid genome evolution.</title>
        <authorList>
            <person name="Iorizzo M."/>
            <person name="Ellison S."/>
            <person name="Senalik D."/>
            <person name="Zeng P."/>
            <person name="Satapoomin P."/>
            <person name="Huang J."/>
            <person name="Bowman M."/>
            <person name="Iovene M."/>
            <person name="Sanseverino W."/>
            <person name="Cavagnaro P."/>
            <person name="Yildiz M."/>
            <person name="Macko-Podgorni A."/>
            <person name="Moranska E."/>
            <person name="Grzebelus E."/>
            <person name="Grzebelus D."/>
            <person name="Ashrafi H."/>
            <person name="Zheng Z."/>
            <person name="Cheng S."/>
            <person name="Spooner D."/>
            <person name="Van Deynze A."/>
            <person name="Simon P."/>
        </authorList>
    </citation>
    <scope>NUCLEOTIDE SEQUENCE</scope>
    <source>
        <tissue evidence="12">Leaf</tissue>
    </source>
</reference>
<feature type="transmembrane region" description="Helical" evidence="9">
    <location>
        <begin position="586"/>
        <end position="606"/>
    </location>
</feature>
<evidence type="ECO:0000256" key="6">
    <source>
        <dbReference type="ARBA" id="ARBA00022989"/>
    </source>
</evidence>
<organism evidence="12 13">
    <name type="scientific">Daucus carota subsp. sativus</name>
    <name type="common">Carrot</name>
    <dbReference type="NCBI Taxonomy" id="79200"/>
    <lineage>
        <taxon>Eukaryota</taxon>
        <taxon>Viridiplantae</taxon>
        <taxon>Streptophyta</taxon>
        <taxon>Embryophyta</taxon>
        <taxon>Tracheophyta</taxon>
        <taxon>Spermatophyta</taxon>
        <taxon>Magnoliopsida</taxon>
        <taxon>eudicotyledons</taxon>
        <taxon>Gunneridae</taxon>
        <taxon>Pentapetalae</taxon>
        <taxon>asterids</taxon>
        <taxon>campanulids</taxon>
        <taxon>Apiales</taxon>
        <taxon>Apiaceae</taxon>
        <taxon>Apioideae</taxon>
        <taxon>Scandiceae</taxon>
        <taxon>Daucinae</taxon>
        <taxon>Daucus</taxon>
        <taxon>Daucus sect. Daucus</taxon>
    </lineage>
</organism>
<feature type="domain" description="EF-hand" evidence="11">
    <location>
        <begin position="350"/>
        <end position="385"/>
    </location>
</feature>
<dbReference type="InterPro" id="IPR004713">
    <property type="entry name" value="CaH_exchang"/>
</dbReference>
<feature type="transmembrane region" description="Helical" evidence="9">
    <location>
        <begin position="685"/>
        <end position="702"/>
    </location>
</feature>
<evidence type="ECO:0000256" key="3">
    <source>
        <dbReference type="ARBA" id="ARBA00022449"/>
    </source>
</evidence>
<feature type="transmembrane region" description="Helical" evidence="9">
    <location>
        <begin position="69"/>
        <end position="89"/>
    </location>
</feature>
<dbReference type="PANTHER" id="PTHR31503:SF79">
    <property type="entry name" value="CALCIUM-BINDING EF-HAND PROTEIN"/>
    <property type="match status" value="1"/>
</dbReference>
<dbReference type="PROSITE" id="PS50222">
    <property type="entry name" value="EF_HAND_2"/>
    <property type="match status" value="4"/>
</dbReference>
<dbReference type="AlphaFoldDB" id="A0AAF0XD79"/>
<feature type="transmembrane region" description="Helical" evidence="9">
    <location>
        <begin position="655"/>
        <end position="673"/>
    </location>
</feature>
<dbReference type="CDD" id="cd00051">
    <property type="entry name" value="EFh"/>
    <property type="match status" value="1"/>
</dbReference>
<dbReference type="InterPro" id="IPR002048">
    <property type="entry name" value="EF_hand_dom"/>
</dbReference>
<evidence type="ECO:0000313" key="12">
    <source>
        <dbReference type="EMBL" id="WOH05898.1"/>
    </source>
</evidence>
<dbReference type="InterPro" id="IPR004837">
    <property type="entry name" value="NaCa_Exmemb"/>
</dbReference>
<keyword evidence="3" id="KW-0050">Antiport</keyword>